<dbReference type="OMA" id="FTHMAYL"/>
<dbReference type="RefSeq" id="XP_001387331.2">
    <property type="nucleotide sequence ID" value="XM_001387294.1"/>
</dbReference>
<dbReference type="SUPFAM" id="SSF51905">
    <property type="entry name" value="FAD/NAD(P)-binding domain"/>
    <property type="match status" value="2"/>
</dbReference>
<dbReference type="InterPro" id="IPR036188">
    <property type="entry name" value="FAD/NAD-bd_sf"/>
</dbReference>
<dbReference type="OrthoDB" id="74360at2759"/>
<name>A3GF87_PICST</name>
<dbReference type="EMBL" id="AAVQ01000001">
    <property type="protein sequence ID" value="EAZ63308.2"/>
    <property type="molecule type" value="Genomic_DNA"/>
</dbReference>
<dbReference type="AlphaFoldDB" id="A3GF87"/>
<dbReference type="Proteomes" id="UP000002258">
    <property type="component" value="Chromosome 1"/>
</dbReference>
<dbReference type="KEGG" id="pic:PICST_28157"/>
<keyword evidence="1" id="KW-0560">Oxidoreductase</keyword>
<reference evidence="2 3" key="1">
    <citation type="journal article" date="2007" name="Nat. Biotechnol.">
        <title>Genome sequence of the lignocellulose-bioconverting and xylose-fermenting yeast Pichia stipitis.</title>
        <authorList>
            <person name="Jeffries T.W."/>
            <person name="Grigoriev I.V."/>
            <person name="Grimwood J."/>
            <person name="Laplaza J.M."/>
            <person name="Aerts A."/>
            <person name="Salamov A."/>
            <person name="Schmutz J."/>
            <person name="Lindquist E."/>
            <person name="Dehal P."/>
            <person name="Shapiro H."/>
            <person name="Jin Y.S."/>
            <person name="Passoth V."/>
            <person name="Richardson P.M."/>
        </authorList>
    </citation>
    <scope>NUCLEOTIDE SEQUENCE [LARGE SCALE GENOMIC DNA]</scope>
    <source>
        <strain evidence="3">ATCC 58785 / CBS 6054 / NBRC 10063 / NRRL Y-11545</strain>
    </source>
</reference>
<dbReference type="eggNOG" id="KOG1399">
    <property type="taxonomic scope" value="Eukaryota"/>
</dbReference>
<dbReference type="PRINTS" id="PR00469">
    <property type="entry name" value="PNDRDTASEII"/>
</dbReference>
<protein>
    <submittedName>
        <fullName evidence="2">Putative flavin-containing monooxygenase</fullName>
    </submittedName>
</protein>
<keyword evidence="3" id="KW-1185">Reference proteome</keyword>
<organism evidence="2 3">
    <name type="scientific">Scheffersomyces stipitis (strain ATCC 58785 / CBS 6054 / NBRC 10063 / NRRL Y-11545)</name>
    <name type="common">Yeast</name>
    <name type="synonym">Pichia stipitis</name>
    <dbReference type="NCBI Taxonomy" id="322104"/>
    <lineage>
        <taxon>Eukaryota</taxon>
        <taxon>Fungi</taxon>
        <taxon>Dikarya</taxon>
        <taxon>Ascomycota</taxon>
        <taxon>Saccharomycotina</taxon>
        <taxon>Pichiomycetes</taxon>
        <taxon>Debaryomycetaceae</taxon>
        <taxon>Scheffersomyces</taxon>
    </lineage>
</organism>
<evidence type="ECO:0000256" key="1">
    <source>
        <dbReference type="ARBA" id="ARBA00023002"/>
    </source>
</evidence>
<dbReference type="PANTHER" id="PTHR43539:SF68">
    <property type="entry name" value="FLAVIN-BINDING MONOOXYGENASE-LIKE PROTEIN (AFU_ORTHOLOGUE AFUA_4G09220)"/>
    <property type="match status" value="1"/>
</dbReference>
<dbReference type="GO" id="GO:0050660">
    <property type="term" value="F:flavin adenine dinucleotide binding"/>
    <property type="evidence" value="ECO:0007669"/>
    <property type="project" value="TreeGrafter"/>
</dbReference>
<dbReference type="InParanoid" id="A3GF87"/>
<keyword evidence="2" id="KW-0503">Monooxygenase</keyword>
<evidence type="ECO:0000313" key="2">
    <source>
        <dbReference type="EMBL" id="EAZ63308.2"/>
    </source>
</evidence>
<sequence>MTIELSQLVNPPVVSKPVAEDIPPKYIYGTLNPYPEALKVDSLNELASNWIEKFSENLDFFNEKADKSEAKKSLQTLVASHASWKDHLALSWDFRQFHGIDKIREALEKQAQEFKIKNLKLRDDAPVKVVTIHEGDPPIEWLQVLFTFENEYGVGSGAVRLVSTKDENDQLSLKALSIFTTLENINGHEEAIGARRSRGLNVGIFNERKLWADERKSQLEYGKSKQPTVLIVGGGQGGLTVAARLKVMGIDALIVEKNEKIGDNWRNRYDFLVLHDPVWSKHFPYHKYPESWPEFSPKDKLGDWFEAYAKNLELNYWTNKEVKNSTFNEETGTWKVDIVDRSTGNVVALEPSHIVLATGHSGKPKIPDFKDFNLFQGTVVHAADYKNAGQIEGKDVVVIGGCNSAIDVAHDLYEQKVKSTIIQRSSTLVISLEKGVRTTNEGLYDENGPPVEDADLILHSQPIHLLNLLSQQQFRRITSLEPELNESLEKAGFKTDAGYGATGLYGKYIRRGGGFYIDVGACKLISDGEIGLKQGVEIERFTKDSLVLTDGSEIAASTVILATGYADMRNTASEIVDEKSNSKLNSVWNLDEEGEVKTIWRDSGHPNFWFMGGNFLLARYFSKRLALKIIARIEELDKST</sequence>
<dbReference type="GO" id="GO:0004497">
    <property type="term" value="F:monooxygenase activity"/>
    <property type="evidence" value="ECO:0007669"/>
    <property type="project" value="UniProtKB-KW"/>
</dbReference>
<accession>A3GF87</accession>
<dbReference type="Gene3D" id="3.50.50.60">
    <property type="entry name" value="FAD/NAD(P)-binding domain"/>
    <property type="match status" value="1"/>
</dbReference>
<dbReference type="Pfam" id="PF13738">
    <property type="entry name" value="Pyr_redox_3"/>
    <property type="match status" value="1"/>
</dbReference>
<dbReference type="PANTHER" id="PTHR43539">
    <property type="entry name" value="FLAVIN-BINDING MONOOXYGENASE-LIKE PROTEIN (AFU_ORTHOLOGUE AFUA_4G09220)"/>
    <property type="match status" value="1"/>
</dbReference>
<gene>
    <name evidence="2" type="primary">FMO4</name>
    <name evidence="2" type="ORF">PICST_28157</name>
</gene>
<dbReference type="GeneID" id="4850936"/>
<comment type="caution">
    <text evidence="2">The sequence shown here is derived from an EMBL/GenBank/DDBJ whole genome shotgun (WGS) entry which is preliminary data.</text>
</comment>
<dbReference type="InterPro" id="IPR050982">
    <property type="entry name" value="Auxin_biosynth/cation_transpt"/>
</dbReference>
<proteinExistence type="predicted"/>
<evidence type="ECO:0000313" key="3">
    <source>
        <dbReference type="Proteomes" id="UP000002258"/>
    </source>
</evidence>
<dbReference type="HOGENOM" id="CLU_015676_1_0_1"/>